<reference evidence="2 3" key="1">
    <citation type="submission" date="2019-05" db="EMBL/GenBank/DDBJ databases">
        <title>Another draft genome of Portunus trituberculatus and its Hox gene families provides insights of decapod evolution.</title>
        <authorList>
            <person name="Jeong J.-H."/>
            <person name="Song I."/>
            <person name="Kim S."/>
            <person name="Choi T."/>
            <person name="Kim D."/>
            <person name="Ryu S."/>
            <person name="Kim W."/>
        </authorList>
    </citation>
    <scope>NUCLEOTIDE SEQUENCE [LARGE SCALE GENOMIC DNA]</scope>
    <source>
        <tissue evidence="2">Muscle</tissue>
    </source>
</reference>
<evidence type="ECO:0000313" key="3">
    <source>
        <dbReference type="Proteomes" id="UP000324222"/>
    </source>
</evidence>
<keyword evidence="3" id="KW-1185">Reference proteome</keyword>
<evidence type="ECO:0000256" key="1">
    <source>
        <dbReference type="SAM" id="MobiDB-lite"/>
    </source>
</evidence>
<gene>
    <name evidence="2" type="ORF">E2C01_000521</name>
</gene>
<feature type="region of interest" description="Disordered" evidence="1">
    <location>
        <begin position="1"/>
        <end position="63"/>
    </location>
</feature>
<sequence length="63" mass="6354">MAYGGGQGGRQGGLSVERGSSGQPSIIVTQDQGRGMGGLYHPKPRPGGSGCDKAVNHAEEITT</sequence>
<accession>A0A5B7CEB2</accession>
<organism evidence="2 3">
    <name type="scientific">Portunus trituberculatus</name>
    <name type="common">Swimming crab</name>
    <name type="synonym">Neptunus trituberculatus</name>
    <dbReference type="NCBI Taxonomy" id="210409"/>
    <lineage>
        <taxon>Eukaryota</taxon>
        <taxon>Metazoa</taxon>
        <taxon>Ecdysozoa</taxon>
        <taxon>Arthropoda</taxon>
        <taxon>Crustacea</taxon>
        <taxon>Multicrustacea</taxon>
        <taxon>Malacostraca</taxon>
        <taxon>Eumalacostraca</taxon>
        <taxon>Eucarida</taxon>
        <taxon>Decapoda</taxon>
        <taxon>Pleocyemata</taxon>
        <taxon>Brachyura</taxon>
        <taxon>Eubrachyura</taxon>
        <taxon>Portunoidea</taxon>
        <taxon>Portunidae</taxon>
        <taxon>Portuninae</taxon>
        <taxon>Portunus</taxon>
    </lineage>
</organism>
<proteinExistence type="predicted"/>
<protein>
    <submittedName>
        <fullName evidence="2">Uncharacterized protein</fullName>
    </submittedName>
</protein>
<dbReference type="Proteomes" id="UP000324222">
    <property type="component" value="Unassembled WGS sequence"/>
</dbReference>
<name>A0A5B7CEB2_PORTR</name>
<evidence type="ECO:0000313" key="2">
    <source>
        <dbReference type="EMBL" id="MPC07952.1"/>
    </source>
</evidence>
<feature type="compositionally biased region" description="Basic and acidic residues" evidence="1">
    <location>
        <begin position="54"/>
        <end position="63"/>
    </location>
</feature>
<feature type="compositionally biased region" description="Gly residues" evidence="1">
    <location>
        <begin position="1"/>
        <end position="12"/>
    </location>
</feature>
<dbReference type="EMBL" id="VSRR010000013">
    <property type="protein sequence ID" value="MPC07952.1"/>
    <property type="molecule type" value="Genomic_DNA"/>
</dbReference>
<dbReference type="AlphaFoldDB" id="A0A5B7CEB2"/>
<feature type="compositionally biased region" description="Polar residues" evidence="1">
    <location>
        <begin position="18"/>
        <end position="32"/>
    </location>
</feature>
<comment type="caution">
    <text evidence="2">The sequence shown here is derived from an EMBL/GenBank/DDBJ whole genome shotgun (WGS) entry which is preliminary data.</text>
</comment>